<accession>A0ABW0I2Y0</accession>
<reference evidence="3" key="1">
    <citation type="journal article" date="2019" name="Int. J. Syst. Evol. Microbiol.">
        <title>The Global Catalogue of Microorganisms (GCM) 10K type strain sequencing project: providing services to taxonomists for standard genome sequencing and annotation.</title>
        <authorList>
            <consortium name="The Broad Institute Genomics Platform"/>
            <consortium name="The Broad Institute Genome Sequencing Center for Infectious Disease"/>
            <person name="Wu L."/>
            <person name="Ma J."/>
        </authorList>
    </citation>
    <scope>NUCLEOTIDE SEQUENCE [LARGE SCALE GENOMIC DNA]</scope>
    <source>
        <strain evidence="3">CCUG 55250</strain>
    </source>
</reference>
<evidence type="ECO:0008006" key="4">
    <source>
        <dbReference type="Google" id="ProtNLM"/>
    </source>
</evidence>
<name>A0ABW0I2Y0_9BACT</name>
<feature type="transmembrane region" description="Helical" evidence="1">
    <location>
        <begin position="26"/>
        <end position="48"/>
    </location>
</feature>
<dbReference type="EMBL" id="JBHSMA010000001">
    <property type="protein sequence ID" value="MFC5407876.1"/>
    <property type="molecule type" value="Genomic_DNA"/>
</dbReference>
<keyword evidence="1" id="KW-1133">Transmembrane helix</keyword>
<keyword evidence="3" id="KW-1185">Reference proteome</keyword>
<evidence type="ECO:0000256" key="1">
    <source>
        <dbReference type="SAM" id="Phobius"/>
    </source>
</evidence>
<organism evidence="2 3">
    <name type="scientific">Larkinella bovis</name>
    <dbReference type="NCBI Taxonomy" id="683041"/>
    <lineage>
        <taxon>Bacteria</taxon>
        <taxon>Pseudomonadati</taxon>
        <taxon>Bacteroidota</taxon>
        <taxon>Cytophagia</taxon>
        <taxon>Cytophagales</taxon>
        <taxon>Spirosomataceae</taxon>
        <taxon>Larkinella</taxon>
    </lineage>
</organism>
<evidence type="ECO:0000313" key="3">
    <source>
        <dbReference type="Proteomes" id="UP001596106"/>
    </source>
</evidence>
<keyword evidence="1" id="KW-0472">Membrane</keyword>
<evidence type="ECO:0000313" key="2">
    <source>
        <dbReference type="EMBL" id="MFC5407876.1"/>
    </source>
</evidence>
<comment type="caution">
    <text evidence="2">The sequence shown here is derived from an EMBL/GenBank/DDBJ whole genome shotgun (WGS) entry which is preliminary data.</text>
</comment>
<sequence>MKAKDYDFEEKWKELEESSKELSGTIGAVVGTVVGVSLLGLSAPVLFLNKRAAGKETQDALKEIGATVTERAEWMREFGRFAGKKYGPKILGAMLFGVVGGAAGQE</sequence>
<proteinExistence type="predicted"/>
<keyword evidence="1" id="KW-0812">Transmembrane</keyword>
<dbReference type="RefSeq" id="WP_379840565.1">
    <property type="nucleotide sequence ID" value="NZ_JBHSMA010000001.1"/>
</dbReference>
<gene>
    <name evidence="2" type="ORF">ACFPMF_01050</name>
</gene>
<dbReference type="Proteomes" id="UP001596106">
    <property type="component" value="Unassembled WGS sequence"/>
</dbReference>
<protein>
    <recommendedName>
        <fullName evidence="4">YtxH domain-containing protein</fullName>
    </recommendedName>
</protein>